<keyword evidence="1" id="KW-0732">Signal</keyword>
<reference evidence="3" key="1">
    <citation type="submission" date="2016-10" db="EMBL/GenBank/DDBJ databases">
        <authorList>
            <person name="Varghese N."/>
            <person name="Submissions S."/>
        </authorList>
    </citation>
    <scope>NUCLEOTIDE SEQUENCE [LARGE SCALE GENOMIC DNA]</scope>
    <source>
        <strain evidence="3">OR362-8,ATCC BAA-1266,JCM 13504</strain>
    </source>
</reference>
<dbReference type="AlphaFoldDB" id="A0A1I5WU92"/>
<evidence type="ECO:0000313" key="2">
    <source>
        <dbReference type="EMBL" id="SFQ23260.1"/>
    </source>
</evidence>
<proteinExistence type="predicted"/>
<dbReference type="Proteomes" id="UP000199029">
    <property type="component" value="Unassembled WGS sequence"/>
</dbReference>
<protein>
    <submittedName>
        <fullName evidence="2">Putative MetA-pathway of phenol degradation</fullName>
    </submittedName>
</protein>
<dbReference type="OrthoDB" id="1014491at2"/>
<name>A0A1I5WU92_HYMAR</name>
<gene>
    <name evidence="2" type="ORF">SAMN04515668_1492</name>
</gene>
<feature type="chain" id="PRO_5011567424" evidence="1">
    <location>
        <begin position="18"/>
        <end position="284"/>
    </location>
</feature>
<keyword evidence="3" id="KW-1185">Reference proteome</keyword>
<accession>A0A1I5WU92</accession>
<evidence type="ECO:0000256" key="1">
    <source>
        <dbReference type="SAM" id="SignalP"/>
    </source>
</evidence>
<evidence type="ECO:0000313" key="3">
    <source>
        <dbReference type="Proteomes" id="UP000199029"/>
    </source>
</evidence>
<organism evidence="2 3">
    <name type="scientific">Hymenobacter arizonensis</name>
    <name type="common">Siccationidurans arizonensis</name>
    <dbReference type="NCBI Taxonomy" id="1227077"/>
    <lineage>
        <taxon>Bacteria</taxon>
        <taxon>Pseudomonadati</taxon>
        <taxon>Bacteroidota</taxon>
        <taxon>Cytophagia</taxon>
        <taxon>Cytophagales</taxon>
        <taxon>Hymenobacteraceae</taxon>
        <taxon>Hymenobacter</taxon>
    </lineage>
</organism>
<dbReference type="Pfam" id="PF13557">
    <property type="entry name" value="Phenol_MetA_deg"/>
    <property type="match status" value="1"/>
</dbReference>
<sequence length="284" mass="32147">MKQILWCLCFLPLFCQAQQQSKPTVYDSAHYSWRKPVPRNRLRELQPDRPGVTESPFTVDAGHLQVEMDAVRLRNSGKGNDELSRELRMAYTMLKFGLGRQTDVQLEFPMYTVAKSRPAGTSEWESRNAAFGDLMLRVKHNFLGHEQDGSFALAVIGLVRLPSGGRVGQGGREYGMIVTSDIEVSDKANLEFQLASDLNYDREKAGRYLQFTPSVALEYDFTKKLGLITEGVGQWNTLQQRWEASFNIAPLLKLTPNVQLDAGTHIALNRLSDKEYFVGITVRR</sequence>
<feature type="signal peptide" evidence="1">
    <location>
        <begin position="1"/>
        <end position="17"/>
    </location>
</feature>
<dbReference type="RefSeq" id="WP_092670657.1">
    <property type="nucleotide sequence ID" value="NZ_FOXS01000002.1"/>
</dbReference>
<dbReference type="InterPro" id="IPR025737">
    <property type="entry name" value="FApF"/>
</dbReference>
<dbReference type="EMBL" id="FOXS01000002">
    <property type="protein sequence ID" value="SFQ23260.1"/>
    <property type="molecule type" value="Genomic_DNA"/>
</dbReference>